<feature type="region of interest" description="Disordered" evidence="1">
    <location>
        <begin position="47"/>
        <end position="112"/>
    </location>
</feature>
<feature type="compositionally biased region" description="Basic residues" evidence="1">
    <location>
        <begin position="72"/>
        <end position="112"/>
    </location>
</feature>
<accession>A0ABW2UGS3</accession>
<evidence type="ECO:0000313" key="3">
    <source>
        <dbReference type="Proteomes" id="UP001596513"/>
    </source>
</evidence>
<dbReference type="InterPro" id="IPR009091">
    <property type="entry name" value="RCC1/BLIP-II"/>
</dbReference>
<gene>
    <name evidence="2" type="ORF">ACFQT0_31315</name>
</gene>
<dbReference type="InterPro" id="IPR000408">
    <property type="entry name" value="Reg_chr_condens"/>
</dbReference>
<name>A0ABW2UGS3_9BACT</name>
<evidence type="ECO:0000313" key="2">
    <source>
        <dbReference type="EMBL" id="MFC7671399.1"/>
    </source>
</evidence>
<dbReference type="EMBL" id="JBHTEK010000007">
    <property type="protein sequence ID" value="MFC7671399.1"/>
    <property type="molecule type" value="Genomic_DNA"/>
</dbReference>
<dbReference type="PROSITE" id="PS00626">
    <property type="entry name" value="RCC1_2"/>
    <property type="match status" value="1"/>
</dbReference>
<dbReference type="Proteomes" id="UP001596513">
    <property type="component" value="Unassembled WGS sequence"/>
</dbReference>
<dbReference type="Pfam" id="PF13540">
    <property type="entry name" value="RCC1_2"/>
    <property type="match status" value="1"/>
</dbReference>
<dbReference type="RefSeq" id="WP_380207514.1">
    <property type="nucleotide sequence ID" value="NZ_JBHTEK010000007.1"/>
</dbReference>
<keyword evidence="3" id="KW-1185">Reference proteome</keyword>
<dbReference type="SUPFAM" id="SSF50985">
    <property type="entry name" value="RCC1/BLIP-II"/>
    <property type="match status" value="1"/>
</dbReference>
<comment type="caution">
    <text evidence="2">The sequence shown here is derived from an EMBL/GenBank/DDBJ whole genome shotgun (WGS) entry which is preliminary data.</text>
</comment>
<reference evidence="3" key="1">
    <citation type="journal article" date="2019" name="Int. J. Syst. Evol. Microbiol.">
        <title>The Global Catalogue of Microorganisms (GCM) 10K type strain sequencing project: providing services to taxonomists for standard genome sequencing and annotation.</title>
        <authorList>
            <consortium name="The Broad Institute Genomics Platform"/>
            <consortium name="The Broad Institute Genome Sequencing Center for Infectious Disease"/>
            <person name="Wu L."/>
            <person name="Ma J."/>
        </authorList>
    </citation>
    <scope>NUCLEOTIDE SEQUENCE [LARGE SCALE GENOMIC DNA]</scope>
    <source>
        <strain evidence="3">JCM 19635</strain>
    </source>
</reference>
<proteinExistence type="predicted"/>
<sequence length="112" mass="12535">MQLGTATTWQSVSAGRDHSLAVRTDGTLWGWGNNNYGQARARPFQPALRSHASRHGHHVAEQRGGALVQPGRAHRRHALGRGQQRLRHARRRHHDGAHRPGPNRHRCNLAAH</sequence>
<dbReference type="Gene3D" id="2.130.10.30">
    <property type="entry name" value="Regulator of chromosome condensation 1/beta-lactamase-inhibitor protein II"/>
    <property type="match status" value="1"/>
</dbReference>
<organism evidence="2 3">
    <name type="scientific">Hymenobacter humi</name>
    <dbReference type="NCBI Taxonomy" id="1411620"/>
    <lineage>
        <taxon>Bacteria</taxon>
        <taxon>Pseudomonadati</taxon>
        <taxon>Bacteroidota</taxon>
        <taxon>Cytophagia</taxon>
        <taxon>Cytophagales</taxon>
        <taxon>Hymenobacteraceae</taxon>
        <taxon>Hymenobacter</taxon>
    </lineage>
</organism>
<evidence type="ECO:0000256" key="1">
    <source>
        <dbReference type="SAM" id="MobiDB-lite"/>
    </source>
</evidence>
<protein>
    <submittedName>
        <fullName evidence="2">RCC1-like domain-containing protein</fullName>
    </submittedName>
</protein>